<keyword evidence="1" id="KW-0732">Signal</keyword>
<organism evidence="3 4">
    <name type="scientific">Candidatus Sherwoodlollariibacterium unditelluris</name>
    <dbReference type="NCBI Taxonomy" id="1974757"/>
    <lineage>
        <taxon>Bacteria</taxon>
        <taxon>Pseudomonadati</taxon>
        <taxon>Candidatus Omnitrophota</taxon>
        <taxon>Candidatus Sherwoodlollariibacterium</taxon>
    </lineage>
</organism>
<dbReference type="EMBL" id="PCRK01000111">
    <property type="protein sequence ID" value="PIP19134.1"/>
    <property type="molecule type" value="Genomic_DNA"/>
</dbReference>
<dbReference type="CDD" id="cd00118">
    <property type="entry name" value="LysM"/>
    <property type="match status" value="1"/>
</dbReference>
<dbReference type="SMART" id="SM00257">
    <property type="entry name" value="LysM"/>
    <property type="match status" value="1"/>
</dbReference>
<protein>
    <recommendedName>
        <fullName evidence="2">LysM domain-containing protein</fullName>
    </recommendedName>
</protein>
<dbReference type="PROSITE" id="PS51782">
    <property type="entry name" value="LYSM"/>
    <property type="match status" value="1"/>
</dbReference>
<sequence length="180" mass="20432">MRKIALLLLGSVFALSGCIARTYPLTRDRIDQDMTMGNRGFLMGKASGEEKARKDTRTVRVFEIEFGPFHKVKNKAVITTTPAQNTQIAPEANYAPKSSTLESAIDNQNFQKYTVEKNDTLQKISQKFYGTTKKWMRIYEANKDVLKTPDRVYPGQVLNIPKEEIKASVEALKEPKENLK</sequence>
<dbReference type="Proteomes" id="UP000231292">
    <property type="component" value="Unassembled WGS sequence"/>
</dbReference>
<name>A0A2G9YIV5_9BACT</name>
<evidence type="ECO:0000259" key="2">
    <source>
        <dbReference type="PROSITE" id="PS51782"/>
    </source>
</evidence>
<dbReference type="PROSITE" id="PS51257">
    <property type="entry name" value="PROKAR_LIPOPROTEIN"/>
    <property type="match status" value="1"/>
</dbReference>
<dbReference type="InterPro" id="IPR036779">
    <property type="entry name" value="LysM_dom_sf"/>
</dbReference>
<comment type="caution">
    <text evidence="3">The sequence shown here is derived from an EMBL/GenBank/DDBJ whole genome shotgun (WGS) entry which is preliminary data.</text>
</comment>
<gene>
    <name evidence="3" type="ORF">COX41_04500</name>
</gene>
<evidence type="ECO:0000313" key="4">
    <source>
        <dbReference type="Proteomes" id="UP000231292"/>
    </source>
</evidence>
<dbReference type="SUPFAM" id="SSF54106">
    <property type="entry name" value="LysM domain"/>
    <property type="match status" value="1"/>
</dbReference>
<dbReference type="InterPro" id="IPR018392">
    <property type="entry name" value="LysM"/>
</dbReference>
<reference evidence="3 4" key="1">
    <citation type="submission" date="2017-09" db="EMBL/GenBank/DDBJ databases">
        <title>Depth-based differentiation of microbial function through sediment-hosted aquifers and enrichment of novel symbionts in the deep terrestrial subsurface.</title>
        <authorList>
            <person name="Probst A.J."/>
            <person name="Ladd B."/>
            <person name="Jarett J.K."/>
            <person name="Geller-Mcgrath D.E."/>
            <person name="Sieber C.M."/>
            <person name="Emerson J.B."/>
            <person name="Anantharaman K."/>
            <person name="Thomas B.C."/>
            <person name="Malmstrom R."/>
            <person name="Stieglmeier M."/>
            <person name="Klingl A."/>
            <person name="Woyke T."/>
            <person name="Ryan C.M."/>
            <person name="Banfield J.F."/>
        </authorList>
    </citation>
    <scope>NUCLEOTIDE SEQUENCE [LARGE SCALE GENOMIC DNA]</scope>
    <source>
        <strain evidence="3">CG23_combo_of_CG06-09_8_20_14_all_41_10</strain>
    </source>
</reference>
<dbReference type="AlphaFoldDB" id="A0A2G9YIV5"/>
<dbReference type="PANTHER" id="PTHR34700:SF4">
    <property type="entry name" value="PHAGE-LIKE ELEMENT PBSX PROTEIN XKDP"/>
    <property type="match status" value="1"/>
</dbReference>
<accession>A0A2G9YIV5</accession>
<dbReference type="Pfam" id="PF01476">
    <property type="entry name" value="LysM"/>
    <property type="match status" value="1"/>
</dbReference>
<feature type="signal peptide" evidence="1">
    <location>
        <begin position="1"/>
        <end position="20"/>
    </location>
</feature>
<dbReference type="Gene3D" id="3.10.350.10">
    <property type="entry name" value="LysM domain"/>
    <property type="match status" value="1"/>
</dbReference>
<evidence type="ECO:0000256" key="1">
    <source>
        <dbReference type="SAM" id="SignalP"/>
    </source>
</evidence>
<feature type="domain" description="LysM" evidence="2">
    <location>
        <begin position="111"/>
        <end position="160"/>
    </location>
</feature>
<dbReference type="PANTHER" id="PTHR34700">
    <property type="entry name" value="POTASSIUM BINDING PROTEIN KBP"/>
    <property type="match status" value="1"/>
</dbReference>
<evidence type="ECO:0000313" key="3">
    <source>
        <dbReference type="EMBL" id="PIP19134.1"/>
    </source>
</evidence>
<feature type="chain" id="PRO_5013930384" description="LysM domain-containing protein" evidence="1">
    <location>
        <begin position="21"/>
        <end position="180"/>
    </location>
</feature>
<proteinExistence type="predicted"/>
<dbReference type="InterPro" id="IPR052196">
    <property type="entry name" value="Bact_Kbp"/>
</dbReference>